<dbReference type="EMBL" id="JAFBEV010000011">
    <property type="protein sequence ID" value="MBM7658075.1"/>
    <property type="molecule type" value="Genomic_DNA"/>
</dbReference>
<dbReference type="SUPFAM" id="SSF116965">
    <property type="entry name" value="Hypothetical protein MPN330"/>
    <property type="match status" value="1"/>
</dbReference>
<protein>
    <submittedName>
        <fullName evidence="1">Tetratricopeptide (TPR) repeat protein</fullName>
    </submittedName>
</protein>
<proteinExistence type="predicted"/>
<organism evidence="1 2">
    <name type="scientific">Sporolactobacillus spathodeae</name>
    <dbReference type="NCBI Taxonomy" id="1465502"/>
    <lineage>
        <taxon>Bacteria</taxon>
        <taxon>Bacillati</taxon>
        <taxon>Bacillota</taxon>
        <taxon>Bacilli</taxon>
        <taxon>Bacillales</taxon>
        <taxon>Sporolactobacillaceae</taxon>
        <taxon>Sporolactobacillus</taxon>
    </lineage>
</organism>
<reference evidence="1 2" key="1">
    <citation type="submission" date="2021-01" db="EMBL/GenBank/DDBJ databases">
        <title>Genomic Encyclopedia of Type Strains, Phase IV (KMG-IV): sequencing the most valuable type-strain genomes for metagenomic binning, comparative biology and taxonomic classification.</title>
        <authorList>
            <person name="Goeker M."/>
        </authorList>
    </citation>
    <scope>NUCLEOTIDE SEQUENCE [LARGE SCALE GENOMIC DNA]</scope>
    <source>
        <strain evidence="1 2">DSM 100968</strain>
    </source>
</reference>
<dbReference type="Pfam" id="PF14559">
    <property type="entry name" value="TPR_19"/>
    <property type="match status" value="1"/>
</dbReference>
<comment type="caution">
    <text evidence="1">The sequence shown here is derived from an EMBL/GenBank/DDBJ whole genome shotgun (WGS) entry which is preliminary data.</text>
</comment>
<evidence type="ECO:0000313" key="1">
    <source>
        <dbReference type="EMBL" id="MBM7658075.1"/>
    </source>
</evidence>
<dbReference type="Proteomes" id="UP000823201">
    <property type="component" value="Unassembled WGS sequence"/>
</dbReference>
<sequence length="359" mass="41444">MKIDETGLERMRKLKKPGQNEGNVFLFPNLPARLLQKAMGLVEEKKYKEARRLFGKLLDLDSQNQKGLYGWTICSIELGDYASAEETITRLMDEKTPHFMEIFRLYLTLLIEKKDYKNALWEIKKAEGEPELRKMSEFLSHMKSFCLSRLDETPAVAPSTNQQKNGFENSLSKHPAVDLSTLESHDPENRMLLIRHLTDTLNQEDLPEIQRFLLEENQSQEIKTMLLCAIQENHLAETVTIRKFGNVYHVAFDQQFLNRATAERIEQTINHVLGSENPTLAELAIQLSRFFMVNIFPKPITTASEQAWASFFVVRAAGADQTVEEKQHFLNLFAVSEDAYERARETALEAEQYPDWPDD</sequence>
<gene>
    <name evidence="1" type="ORF">JOC27_001527</name>
</gene>
<dbReference type="Gene3D" id="1.25.40.10">
    <property type="entry name" value="Tetratricopeptide repeat domain"/>
    <property type="match status" value="1"/>
</dbReference>
<accession>A0ABS2Q8F3</accession>
<name>A0ABS2Q8F3_9BACL</name>
<dbReference type="SUPFAM" id="SSF48452">
    <property type="entry name" value="TPR-like"/>
    <property type="match status" value="1"/>
</dbReference>
<keyword evidence="2" id="KW-1185">Reference proteome</keyword>
<dbReference type="RefSeq" id="WP_239530005.1">
    <property type="nucleotide sequence ID" value="NZ_JAFBEV010000011.1"/>
</dbReference>
<dbReference type="InterPro" id="IPR011990">
    <property type="entry name" value="TPR-like_helical_dom_sf"/>
</dbReference>
<evidence type="ECO:0000313" key="2">
    <source>
        <dbReference type="Proteomes" id="UP000823201"/>
    </source>
</evidence>